<evidence type="ECO:0000256" key="1">
    <source>
        <dbReference type="ARBA" id="ARBA00022737"/>
    </source>
</evidence>
<dbReference type="Proteomes" id="UP000030746">
    <property type="component" value="Unassembled WGS sequence"/>
</dbReference>
<dbReference type="OrthoDB" id="1936594at2759"/>
<dbReference type="PANTHER" id="PTHR16193:SF0">
    <property type="entry name" value="TETRATRICOPEPTIDE REPEAT PROTEIN 27"/>
    <property type="match status" value="1"/>
</dbReference>
<sequence length="191" mass="21829">MCALIPLCWQSTSYCDNKEESQLLKYFRQGLYEDVLGSNFGRKILKENSSTKDDLVSMVKCNIDSVLSSTDNKQQVEFDVLLVGAASLQLFIQNNWLGPVTSQPPTDFIQNQFIAQLDEKCIEDLSIDGESVYLLTRYLPYLYISYIILNQCQDSFTSLKVHSLIYAMIYQSNQSKKKIVFIQALAQTVFN</sequence>
<evidence type="ECO:0000256" key="2">
    <source>
        <dbReference type="ARBA" id="ARBA00022803"/>
    </source>
</evidence>
<keyword evidence="1" id="KW-0677">Repeat</keyword>
<dbReference type="EMBL" id="KB202849">
    <property type="protein sequence ID" value="ESO87694.1"/>
    <property type="molecule type" value="Genomic_DNA"/>
</dbReference>
<dbReference type="PANTHER" id="PTHR16193">
    <property type="entry name" value="TETRATRICOPEPTIDE REPEAT PROTEIN 27"/>
    <property type="match status" value="1"/>
</dbReference>
<accession>V4BFI5</accession>
<dbReference type="AlphaFoldDB" id="V4BFI5"/>
<reference evidence="3 4" key="1">
    <citation type="journal article" date="2013" name="Nature">
        <title>Insights into bilaterian evolution from three spiralian genomes.</title>
        <authorList>
            <person name="Simakov O."/>
            <person name="Marletaz F."/>
            <person name="Cho S.J."/>
            <person name="Edsinger-Gonzales E."/>
            <person name="Havlak P."/>
            <person name="Hellsten U."/>
            <person name="Kuo D.H."/>
            <person name="Larsson T."/>
            <person name="Lv J."/>
            <person name="Arendt D."/>
            <person name="Savage R."/>
            <person name="Osoegawa K."/>
            <person name="de Jong P."/>
            <person name="Grimwood J."/>
            <person name="Chapman J.A."/>
            <person name="Shapiro H."/>
            <person name="Aerts A."/>
            <person name="Otillar R.P."/>
            <person name="Terry A.Y."/>
            <person name="Boore J.L."/>
            <person name="Grigoriev I.V."/>
            <person name="Lindberg D.R."/>
            <person name="Seaver E.C."/>
            <person name="Weisblat D.A."/>
            <person name="Putnam N.H."/>
            <person name="Rokhsar D.S."/>
        </authorList>
    </citation>
    <scope>NUCLEOTIDE SEQUENCE [LARGE SCALE GENOMIC DNA]</scope>
</reference>
<dbReference type="STRING" id="225164.V4BFI5"/>
<evidence type="ECO:0000313" key="3">
    <source>
        <dbReference type="EMBL" id="ESO87694.1"/>
    </source>
</evidence>
<dbReference type="OMA" id="IILLECH"/>
<gene>
    <name evidence="3" type="ORF">LOTGIDRAFT_234940</name>
</gene>
<dbReference type="HOGENOM" id="CLU_1422983_0_0_1"/>
<keyword evidence="2" id="KW-0802">TPR repeat</keyword>
<dbReference type="RefSeq" id="XP_009061591.1">
    <property type="nucleotide sequence ID" value="XM_009063343.1"/>
</dbReference>
<dbReference type="GeneID" id="20249694"/>
<organism evidence="3 4">
    <name type="scientific">Lottia gigantea</name>
    <name type="common">Giant owl limpet</name>
    <dbReference type="NCBI Taxonomy" id="225164"/>
    <lineage>
        <taxon>Eukaryota</taxon>
        <taxon>Metazoa</taxon>
        <taxon>Spiralia</taxon>
        <taxon>Lophotrochozoa</taxon>
        <taxon>Mollusca</taxon>
        <taxon>Gastropoda</taxon>
        <taxon>Patellogastropoda</taxon>
        <taxon>Lottioidea</taxon>
        <taxon>Lottiidae</taxon>
        <taxon>Lottia</taxon>
    </lineage>
</organism>
<name>V4BFI5_LOTGI</name>
<dbReference type="InterPro" id="IPR044244">
    <property type="entry name" value="TTC27/Emw1"/>
</dbReference>
<keyword evidence="4" id="KW-1185">Reference proteome</keyword>
<dbReference type="KEGG" id="lgi:LOTGIDRAFT_234940"/>
<proteinExistence type="predicted"/>
<dbReference type="CTD" id="20249694"/>
<evidence type="ECO:0000313" key="4">
    <source>
        <dbReference type="Proteomes" id="UP000030746"/>
    </source>
</evidence>
<protein>
    <submittedName>
        <fullName evidence="3">Uncharacterized protein</fullName>
    </submittedName>
</protein>